<gene>
    <name evidence="2" type="ORF">D3877_24085</name>
</gene>
<name>A0A418VPL0_9PROT</name>
<sequence>MSTPWPDLAIAAVTRALKDRLQRALDASDINGQVRTDKPDKVSDVTGPVINLYLYQTAINPFMRNDDILPEVVRVGAGGAVQLVRAWQVPLSLHYLLSFYGDEQKQEPQRLLAVAIAVLHRYPTIAADAVRRSALVGFPQLAPEAASEVADITLTIADFGLDDIYRLWSVFKGSFALSLGCLAETVVAQSAPREDEGWLVEALDLRVAQDSAMRGVSVELTNAGPQSLRLASASALSGHWEAGRDPVDSPVIAAWGGHAVWRVCADDAAQAPAGRVELVRDDGGTLLFQFDSLASGAASCTVEGAAAEVRRANPDDLAYPVFLVRLVDSGA</sequence>
<dbReference type="AlphaFoldDB" id="A0A418VPL0"/>
<evidence type="ECO:0000313" key="2">
    <source>
        <dbReference type="EMBL" id="RJF78200.1"/>
    </source>
</evidence>
<dbReference type="EMBL" id="QYUL01000004">
    <property type="protein sequence ID" value="RJF78200.1"/>
    <property type="molecule type" value="Genomic_DNA"/>
</dbReference>
<evidence type="ECO:0000313" key="3">
    <source>
        <dbReference type="Proteomes" id="UP000283458"/>
    </source>
</evidence>
<protein>
    <submittedName>
        <fullName evidence="2">DUF4255 domain-containing protein</fullName>
    </submittedName>
</protein>
<feature type="domain" description="Pvc16 N-terminal" evidence="1">
    <location>
        <begin position="12"/>
        <end position="200"/>
    </location>
</feature>
<keyword evidence="3" id="KW-1185">Reference proteome</keyword>
<dbReference type="RefSeq" id="WP_119833343.1">
    <property type="nucleotide sequence ID" value="NZ_QYUL01000004.1"/>
</dbReference>
<dbReference type="InterPro" id="IPR025351">
    <property type="entry name" value="Pvc16_N"/>
</dbReference>
<comment type="caution">
    <text evidence="2">The sequence shown here is derived from an EMBL/GenBank/DDBJ whole genome shotgun (WGS) entry which is preliminary data.</text>
</comment>
<accession>A0A418VPL0</accession>
<evidence type="ECO:0000259" key="1">
    <source>
        <dbReference type="Pfam" id="PF14065"/>
    </source>
</evidence>
<dbReference type="Proteomes" id="UP000283458">
    <property type="component" value="Unassembled WGS sequence"/>
</dbReference>
<dbReference type="OrthoDB" id="527247at2"/>
<proteinExistence type="predicted"/>
<organism evidence="2 3">
    <name type="scientific">Azospirillum cavernae</name>
    <dbReference type="NCBI Taxonomy" id="2320860"/>
    <lineage>
        <taxon>Bacteria</taxon>
        <taxon>Pseudomonadati</taxon>
        <taxon>Pseudomonadota</taxon>
        <taxon>Alphaproteobacteria</taxon>
        <taxon>Rhodospirillales</taxon>
        <taxon>Azospirillaceae</taxon>
        <taxon>Azospirillum</taxon>
    </lineage>
</organism>
<reference evidence="2 3" key="1">
    <citation type="submission" date="2018-09" db="EMBL/GenBank/DDBJ databases">
        <authorList>
            <person name="Zhu H."/>
        </authorList>
    </citation>
    <scope>NUCLEOTIDE SEQUENCE [LARGE SCALE GENOMIC DNA]</scope>
    <source>
        <strain evidence="2 3">K2W22B-5</strain>
    </source>
</reference>
<dbReference type="Pfam" id="PF14065">
    <property type="entry name" value="Pvc16_N"/>
    <property type="match status" value="1"/>
</dbReference>